<dbReference type="RefSeq" id="WP_139094643.1">
    <property type="nucleotide sequence ID" value="NZ_VDFW01000001.1"/>
</dbReference>
<evidence type="ECO:0000313" key="1">
    <source>
        <dbReference type="EMBL" id="TNC29572.1"/>
    </source>
</evidence>
<name>A0A5C4MBS5_9PSEU</name>
<dbReference type="EMBL" id="VDFW01000001">
    <property type="protein sequence ID" value="TNC29572.1"/>
    <property type="molecule type" value="Genomic_DNA"/>
</dbReference>
<protein>
    <submittedName>
        <fullName evidence="1">Uncharacterized protein</fullName>
    </submittedName>
</protein>
<reference evidence="1 2" key="1">
    <citation type="submission" date="2019-06" db="EMBL/GenBank/DDBJ databases">
        <title>Amycolatopsis alkalitolerans sp. nov., isolated from Gastrodia elata Blume.</title>
        <authorList>
            <person name="Narsing Rao M.P."/>
            <person name="Li W.J."/>
        </authorList>
    </citation>
    <scope>NUCLEOTIDE SEQUENCE [LARGE SCALE GENOMIC DNA]</scope>
    <source>
        <strain evidence="1 2">SYSUP0005</strain>
    </source>
</reference>
<gene>
    <name evidence="1" type="ORF">FG385_00975</name>
</gene>
<evidence type="ECO:0000313" key="2">
    <source>
        <dbReference type="Proteomes" id="UP000305546"/>
    </source>
</evidence>
<dbReference type="AlphaFoldDB" id="A0A5C4MBS5"/>
<comment type="caution">
    <text evidence="1">The sequence shown here is derived from an EMBL/GenBank/DDBJ whole genome shotgun (WGS) entry which is preliminary data.</text>
</comment>
<sequence length="128" mass="13282">MIGGTAGVAEASTPAHSEAARAEATQTTLLCSTVDALQSALYDLSTTTDPALVNIELAHVIALLQQYPPVLPPALASTYFWLVAKLQILRGMVAALPTPQLIQLVNNLARHLADALDEVPCAPAAGVS</sequence>
<keyword evidence="2" id="KW-1185">Reference proteome</keyword>
<accession>A0A5C4MBS5</accession>
<organism evidence="1 2">
    <name type="scientific">Amycolatopsis alkalitolerans</name>
    <dbReference type="NCBI Taxonomy" id="2547244"/>
    <lineage>
        <taxon>Bacteria</taxon>
        <taxon>Bacillati</taxon>
        <taxon>Actinomycetota</taxon>
        <taxon>Actinomycetes</taxon>
        <taxon>Pseudonocardiales</taxon>
        <taxon>Pseudonocardiaceae</taxon>
        <taxon>Amycolatopsis</taxon>
    </lineage>
</organism>
<proteinExistence type="predicted"/>
<dbReference type="Proteomes" id="UP000305546">
    <property type="component" value="Unassembled WGS sequence"/>
</dbReference>